<dbReference type="Pfam" id="PF21307">
    <property type="entry name" value="Glyco_hydro_95_C"/>
    <property type="match status" value="1"/>
</dbReference>
<evidence type="ECO:0000313" key="5">
    <source>
        <dbReference type="Proteomes" id="UP000758022"/>
    </source>
</evidence>
<evidence type="ECO:0000259" key="1">
    <source>
        <dbReference type="Pfam" id="PF14498"/>
    </source>
</evidence>
<comment type="caution">
    <text evidence="4">The sequence shown here is derived from an EMBL/GenBank/DDBJ whole genome shotgun (WGS) entry which is preliminary data.</text>
</comment>
<name>A0AB35FED5_9HYPH</name>
<dbReference type="PANTHER" id="PTHR31084">
    <property type="entry name" value="ALPHA-L-FUCOSIDASE 2"/>
    <property type="match status" value="1"/>
</dbReference>
<dbReference type="InterPro" id="IPR012341">
    <property type="entry name" value="6hp_glycosidase-like_sf"/>
</dbReference>
<keyword evidence="4" id="KW-0378">Hydrolase</keyword>
<accession>A0AB35FED5</accession>
<proteinExistence type="predicted"/>
<feature type="domain" description="Glycosyl hydrolase family 95 N-terminal" evidence="1">
    <location>
        <begin position="5"/>
        <end position="243"/>
    </location>
</feature>
<dbReference type="InterPro" id="IPR016518">
    <property type="entry name" value="Alpha-L-fucosidase"/>
</dbReference>
<dbReference type="Proteomes" id="UP000758022">
    <property type="component" value="Unassembled WGS sequence"/>
</dbReference>
<dbReference type="InterPro" id="IPR027414">
    <property type="entry name" value="GH95_N_dom"/>
</dbReference>
<dbReference type="PIRSF" id="PIRSF007663">
    <property type="entry name" value="UCP007663"/>
    <property type="match status" value="1"/>
</dbReference>
<dbReference type="GO" id="GO:0005975">
    <property type="term" value="P:carbohydrate metabolic process"/>
    <property type="evidence" value="ECO:0007669"/>
    <property type="project" value="InterPro"/>
</dbReference>
<dbReference type="PANTHER" id="PTHR31084:SF0">
    <property type="entry name" value="ALPHA-L-FUCOSIDASE 2"/>
    <property type="match status" value="1"/>
</dbReference>
<dbReference type="Pfam" id="PF22124">
    <property type="entry name" value="Glyco_hydro_95_cat"/>
    <property type="match status" value="1"/>
</dbReference>
<organism evidence="4 5">
    <name type="scientific">Rhizobium laguerreae</name>
    <dbReference type="NCBI Taxonomy" id="1076926"/>
    <lineage>
        <taxon>Bacteria</taxon>
        <taxon>Pseudomonadati</taxon>
        <taxon>Pseudomonadota</taxon>
        <taxon>Alphaproteobacteria</taxon>
        <taxon>Hyphomicrobiales</taxon>
        <taxon>Rhizobiaceae</taxon>
        <taxon>Rhizobium/Agrobacterium group</taxon>
        <taxon>Rhizobium</taxon>
    </lineage>
</organism>
<reference evidence="4" key="1">
    <citation type="submission" date="2020-04" db="EMBL/GenBank/DDBJ databases">
        <title>Global-level population genomics supports evidence of horizontal gene transfer on evolution of Rhizobia in Lentils.</title>
        <authorList>
            <person name="Gai Y."/>
            <person name="Cook D."/>
            <person name="Riely B."/>
        </authorList>
    </citation>
    <scope>NUCLEOTIDE SEQUENCE</scope>
    <source>
        <strain evidence="4">TLR9</strain>
    </source>
</reference>
<dbReference type="GO" id="GO:0004560">
    <property type="term" value="F:alpha-L-fucosidase activity"/>
    <property type="evidence" value="ECO:0007669"/>
    <property type="project" value="InterPro"/>
</dbReference>
<dbReference type="AlphaFoldDB" id="A0AB35FED5"/>
<protein>
    <submittedName>
        <fullName evidence="4">Glycoside hydrolase family 95 protein</fullName>
    </submittedName>
</protein>
<dbReference type="RefSeq" id="WP_221979283.1">
    <property type="nucleotide sequence ID" value="NZ_JAAXQQ010000004.1"/>
</dbReference>
<sequence length="740" mass="82233">MSNILWYGREAWVDWTRALPVGNGRLGAMVFGSARKEKIQLNEDTLWTGSPYSAANKGAHKYLPELRELLFAGKYADAERLADAHMMSRPRTQMTYQPAGWVFIETRHRPDRDTFTRKLDLETAIASVDYRHQGIQYRRETLASAPDNVIGTRMWTDGGELFNTDISFDIEQTVTPVIDAASGEITCRGRNRGEFGIPAGLDWMVRVKVLPDGGRMEAYDGGLRLSGVRGFAIWIDVGTGFKRYNDISADPVQATTDRIQAAIAKGWDAVRADHVADYKRLYDRFSIEFGPGRNDLPTDKRVAAADKESDTALAALYVQYGRYLMISSSRPGTQPANLQGIWNAEFRPPWNSKYTVNINTEMNYWLPDPTNLAECVEPLITMLEDLTETGAEIAREHYGARGWVLHHNTDLWRAAGPMDGADPGLWPMGGIWLSCQLWDHCVYAGQPKDLTARIYPILRGAAEFLLDFLVELPGSDVLVTAPTNSPENIHPAGVCLSVGSAMDNQLGRDLFDAILDAGLETDASFLERVSAARARLLPDRIGHAGQLQEWLEDWDMDVSEIDHRHVSHLYAAYPGLAIDTIETPELATAAKRTLDIRGDNATGWGIAWRICLWARLGDGERAWSVLKNQLSPSRTYANLFDAHPPFQIDGNFGTASGICEMLAHSRSGEIRLLPALPKVLSTGRVSGMRLRGGIELDMEWSEGIVQSARLKSTREQTVLLRSKAGERNVTLSAGDWTAVI</sequence>
<evidence type="ECO:0000259" key="2">
    <source>
        <dbReference type="Pfam" id="PF21307"/>
    </source>
</evidence>
<dbReference type="Pfam" id="PF14498">
    <property type="entry name" value="Glyco_hyd_65N_2"/>
    <property type="match status" value="1"/>
</dbReference>
<dbReference type="EMBL" id="JAAXQQ010000004">
    <property type="protein sequence ID" value="MBY3064710.1"/>
    <property type="molecule type" value="Genomic_DNA"/>
</dbReference>
<feature type="domain" description="Glycosyl hydrolase family 95 catalytic" evidence="3">
    <location>
        <begin position="267"/>
        <end position="662"/>
    </location>
</feature>
<dbReference type="Gene3D" id="1.50.10.10">
    <property type="match status" value="1"/>
</dbReference>
<dbReference type="SUPFAM" id="SSF48208">
    <property type="entry name" value="Six-hairpin glycosidases"/>
    <property type="match status" value="1"/>
</dbReference>
<feature type="domain" description="Alpha fucosidase A-like C-terminal" evidence="2">
    <location>
        <begin position="665"/>
        <end position="726"/>
    </location>
</feature>
<gene>
    <name evidence="4" type="ORF">HFO74_14910</name>
</gene>
<dbReference type="InterPro" id="IPR054363">
    <property type="entry name" value="GH95_cat"/>
</dbReference>
<evidence type="ECO:0000313" key="4">
    <source>
        <dbReference type="EMBL" id="MBY3064710.1"/>
    </source>
</evidence>
<dbReference type="InterPro" id="IPR049053">
    <property type="entry name" value="AFCA-like_C"/>
</dbReference>
<dbReference type="InterPro" id="IPR008928">
    <property type="entry name" value="6-hairpin_glycosidase_sf"/>
</dbReference>
<evidence type="ECO:0000259" key="3">
    <source>
        <dbReference type="Pfam" id="PF22124"/>
    </source>
</evidence>